<evidence type="ECO:0000313" key="14">
    <source>
        <dbReference type="Proteomes" id="UP000601171"/>
    </source>
</evidence>
<sequence>MDKEKLEKMKFSTRAVHAGYQKNEHGALATPIYQTSTFIFDSAEQGGRRFALEEGGYIYSRLGNPTNSQVEEKLANLENGEAAVSTASGMGAITSVLWAKLKAGDHVVAANTLYGCTFAFINHGLTRFEVEVDFVDTTDPENVRKAMKPNTKVVYLESPANPNMNISDIEAISKIAHTVEECIVVVDNTYCTPYIQRPLDLGADVVVHSATKYLNGHGDVIAGFAVGKQEFIDEVRLVGIKDMTGASLSPFDAYLINRGMKTLDIRMEKHCVNAQKVAEFLETHPAIESIDYPGLMSFPQYELAKKQMKLPGAMIAFKLKAGLEGGIKLMNTLELCTLAVSLGDTETLIQHPASMTHSPYTPEERAEAGISEGMVRLSVGLEDVDDIIADLKQALDKLV</sequence>
<organism evidence="13 14">
    <name type="scientific">Paratissierella segnis</name>
    <dbReference type="NCBI Taxonomy" id="2763679"/>
    <lineage>
        <taxon>Bacteria</taxon>
        <taxon>Bacillati</taxon>
        <taxon>Bacillota</taxon>
        <taxon>Tissierellia</taxon>
        <taxon>Tissierellales</taxon>
        <taxon>Tissierellaceae</taxon>
        <taxon>Paratissierella</taxon>
    </lineage>
</organism>
<dbReference type="RefSeq" id="WP_262430004.1">
    <property type="nucleotide sequence ID" value="NZ_JACRTG010000021.1"/>
</dbReference>
<dbReference type="AlphaFoldDB" id="A0A926EXY4"/>
<dbReference type="Pfam" id="PF01053">
    <property type="entry name" value="Cys_Met_Meta_PP"/>
    <property type="match status" value="1"/>
</dbReference>
<dbReference type="InterPro" id="IPR000277">
    <property type="entry name" value="Cys/Met-Metab_PyrdxlP-dep_enz"/>
</dbReference>
<evidence type="ECO:0000313" key="13">
    <source>
        <dbReference type="EMBL" id="MBC8588547.1"/>
    </source>
</evidence>
<keyword evidence="5 11" id="KW-0663">Pyridoxal phosphate</keyword>
<comment type="catalytic activity">
    <reaction evidence="10">
        <text>L-methionine + H2O = methanethiol + 2-oxobutanoate + NH4(+)</text>
        <dbReference type="Rhea" id="RHEA:23800"/>
        <dbReference type="ChEBI" id="CHEBI:15377"/>
        <dbReference type="ChEBI" id="CHEBI:16007"/>
        <dbReference type="ChEBI" id="CHEBI:16763"/>
        <dbReference type="ChEBI" id="CHEBI:28938"/>
        <dbReference type="ChEBI" id="CHEBI:57844"/>
        <dbReference type="EC" id="4.4.1.11"/>
    </reaction>
    <physiologicalReaction direction="left-to-right" evidence="10">
        <dbReference type="Rhea" id="RHEA:23801"/>
    </physiologicalReaction>
</comment>
<dbReference type="GO" id="GO:0019346">
    <property type="term" value="P:transsulfuration"/>
    <property type="evidence" value="ECO:0007669"/>
    <property type="project" value="InterPro"/>
</dbReference>
<evidence type="ECO:0000256" key="10">
    <source>
        <dbReference type="ARBA" id="ARBA00052699"/>
    </source>
</evidence>
<dbReference type="GO" id="GO:0018826">
    <property type="term" value="F:methionine gamma-lyase activity"/>
    <property type="evidence" value="ECO:0007669"/>
    <property type="project" value="UniProtKB-EC"/>
</dbReference>
<feature type="modified residue" description="N6-(pyridoxal phosphate)lysine" evidence="11">
    <location>
        <position position="212"/>
    </location>
</feature>
<evidence type="ECO:0000256" key="4">
    <source>
        <dbReference type="ARBA" id="ARBA00019040"/>
    </source>
</evidence>
<dbReference type="PIRSF" id="PIRSF001434">
    <property type="entry name" value="CGS"/>
    <property type="match status" value="1"/>
</dbReference>
<dbReference type="EC" id="4.4.1.2" evidence="7"/>
<dbReference type="FunFam" id="3.90.1150.10:FF:000008">
    <property type="entry name" value="Cystathionine gamma-synthase"/>
    <property type="match status" value="1"/>
</dbReference>
<dbReference type="InterPro" id="IPR054542">
    <property type="entry name" value="Cys_met_metab_PP"/>
</dbReference>
<dbReference type="CDD" id="cd00614">
    <property type="entry name" value="CGS_like"/>
    <property type="match status" value="1"/>
</dbReference>
<dbReference type="PANTHER" id="PTHR11808">
    <property type="entry name" value="TRANS-SULFURATION ENZYME FAMILY MEMBER"/>
    <property type="match status" value="1"/>
</dbReference>
<name>A0A926EXY4_9FIRM</name>
<dbReference type="NCBIfam" id="NF004876">
    <property type="entry name" value="PRK06234.1"/>
    <property type="match status" value="1"/>
</dbReference>
<evidence type="ECO:0000256" key="8">
    <source>
        <dbReference type="ARBA" id="ARBA00047199"/>
    </source>
</evidence>
<comment type="caution">
    <text evidence="13">The sequence shown here is derived from an EMBL/GenBank/DDBJ whole genome shotgun (WGS) entry which is preliminary data.</text>
</comment>
<dbReference type="GO" id="GO:0005737">
    <property type="term" value="C:cytoplasm"/>
    <property type="evidence" value="ECO:0007669"/>
    <property type="project" value="TreeGrafter"/>
</dbReference>
<dbReference type="PROSITE" id="PS00868">
    <property type="entry name" value="CYS_MET_METAB_PP"/>
    <property type="match status" value="1"/>
</dbReference>
<evidence type="ECO:0000256" key="9">
    <source>
        <dbReference type="ARBA" id="ARBA00048780"/>
    </source>
</evidence>
<dbReference type="InterPro" id="IPR015424">
    <property type="entry name" value="PyrdxlP-dep_Trfase"/>
</dbReference>
<dbReference type="GO" id="GO:0030170">
    <property type="term" value="F:pyridoxal phosphate binding"/>
    <property type="evidence" value="ECO:0007669"/>
    <property type="project" value="InterPro"/>
</dbReference>
<dbReference type="GO" id="GO:0047982">
    <property type="term" value="F:homocysteine desulfhydrase activity"/>
    <property type="evidence" value="ECO:0007669"/>
    <property type="project" value="UniProtKB-EC"/>
</dbReference>
<reference evidence="13" key="1">
    <citation type="submission" date="2020-08" db="EMBL/GenBank/DDBJ databases">
        <title>Genome public.</title>
        <authorList>
            <person name="Liu C."/>
            <person name="Sun Q."/>
        </authorList>
    </citation>
    <scope>NUCLEOTIDE SEQUENCE</scope>
    <source>
        <strain evidence="13">BX21</strain>
    </source>
</reference>
<dbReference type="NCBIfam" id="TIGR01328">
    <property type="entry name" value="met_gam_lyase"/>
    <property type="match status" value="1"/>
</dbReference>
<dbReference type="PANTHER" id="PTHR11808:SF80">
    <property type="entry name" value="CYSTATHIONINE GAMMA-LYASE"/>
    <property type="match status" value="1"/>
</dbReference>
<dbReference type="InterPro" id="IPR015422">
    <property type="entry name" value="PyrdxlP-dep_Trfase_small"/>
</dbReference>
<evidence type="ECO:0000256" key="2">
    <source>
        <dbReference type="ARBA" id="ARBA00008667"/>
    </source>
</evidence>
<dbReference type="SUPFAM" id="SSF53383">
    <property type="entry name" value="PLP-dependent transferases"/>
    <property type="match status" value="1"/>
</dbReference>
<evidence type="ECO:0000256" key="11">
    <source>
        <dbReference type="PIRSR" id="PIRSR001434-2"/>
    </source>
</evidence>
<evidence type="ECO:0000256" key="3">
    <source>
        <dbReference type="ARBA" id="ARBA00012222"/>
    </source>
</evidence>
<dbReference type="Gene3D" id="3.40.640.10">
    <property type="entry name" value="Type I PLP-dependent aspartate aminotransferase-like (Major domain)"/>
    <property type="match status" value="1"/>
</dbReference>
<evidence type="ECO:0000256" key="6">
    <source>
        <dbReference type="ARBA" id="ARBA00023239"/>
    </source>
</evidence>
<proteinExistence type="inferred from homology"/>
<comment type="catalytic activity">
    <reaction evidence="9">
        <text>L-homocysteine + H2O = 2-oxobutanoate + hydrogen sulfide + NH4(+) + H(+)</text>
        <dbReference type="Rhea" id="RHEA:14501"/>
        <dbReference type="ChEBI" id="CHEBI:15377"/>
        <dbReference type="ChEBI" id="CHEBI:15378"/>
        <dbReference type="ChEBI" id="CHEBI:16763"/>
        <dbReference type="ChEBI" id="CHEBI:28938"/>
        <dbReference type="ChEBI" id="CHEBI:29919"/>
        <dbReference type="ChEBI" id="CHEBI:58199"/>
        <dbReference type="EC" id="4.4.1.2"/>
    </reaction>
    <physiologicalReaction direction="left-to-right" evidence="9">
        <dbReference type="Rhea" id="RHEA:14502"/>
    </physiologicalReaction>
</comment>
<dbReference type="EC" id="4.4.1.11" evidence="3"/>
<evidence type="ECO:0000256" key="7">
    <source>
        <dbReference type="ARBA" id="ARBA00047175"/>
    </source>
</evidence>
<evidence type="ECO:0000256" key="5">
    <source>
        <dbReference type="ARBA" id="ARBA00022898"/>
    </source>
</evidence>
<protein>
    <recommendedName>
        <fullName evidence="4">L-methionine gamma-lyase</fullName>
        <ecNumber evidence="3">4.4.1.11</ecNumber>
        <ecNumber evidence="7">4.4.1.2</ecNumber>
    </recommendedName>
    <alternativeName>
        <fullName evidence="8">Homocysteine desulfhydrase</fullName>
    </alternativeName>
</protein>
<keyword evidence="14" id="KW-1185">Reference proteome</keyword>
<evidence type="ECO:0000256" key="1">
    <source>
        <dbReference type="ARBA" id="ARBA00001933"/>
    </source>
</evidence>
<keyword evidence="6 13" id="KW-0456">Lyase</keyword>
<dbReference type="EMBL" id="JACRTG010000021">
    <property type="protein sequence ID" value="MBC8588547.1"/>
    <property type="molecule type" value="Genomic_DNA"/>
</dbReference>
<comment type="similarity">
    <text evidence="2">Belongs to the trans-sulfuration enzymes family. L-methionine gamma-lyase subfamily.</text>
</comment>
<accession>A0A926EXY4</accession>
<dbReference type="InterPro" id="IPR006237">
    <property type="entry name" value="L-Met_gamma_lys"/>
</dbReference>
<evidence type="ECO:0000256" key="12">
    <source>
        <dbReference type="RuleBase" id="RU362118"/>
    </source>
</evidence>
<dbReference type="Gene3D" id="3.90.1150.10">
    <property type="entry name" value="Aspartate Aminotransferase, domain 1"/>
    <property type="match status" value="1"/>
</dbReference>
<gene>
    <name evidence="13" type="primary">megL</name>
    <name evidence="13" type="ORF">H8707_09860</name>
</gene>
<dbReference type="FunFam" id="3.40.640.10:FF:000046">
    <property type="entry name" value="Cystathionine gamma-lyase"/>
    <property type="match status" value="1"/>
</dbReference>
<dbReference type="Proteomes" id="UP000601171">
    <property type="component" value="Unassembled WGS sequence"/>
</dbReference>
<comment type="cofactor">
    <cofactor evidence="1 12">
        <name>pyridoxal 5'-phosphate</name>
        <dbReference type="ChEBI" id="CHEBI:597326"/>
    </cofactor>
</comment>
<dbReference type="InterPro" id="IPR015421">
    <property type="entry name" value="PyrdxlP-dep_Trfase_major"/>
</dbReference>